<evidence type="ECO:0000313" key="2">
    <source>
        <dbReference type="Proteomes" id="UP000343317"/>
    </source>
</evidence>
<dbReference type="EMBL" id="CABPSM010000015">
    <property type="protein sequence ID" value="VVE44042.1"/>
    <property type="molecule type" value="Genomic_DNA"/>
</dbReference>
<evidence type="ECO:0000313" key="1">
    <source>
        <dbReference type="EMBL" id="VVE44042.1"/>
    </source>
</evidence>
<proteinExistence type="predicted"/>
<evidence type="ECO:0008006" key="3">
    <source>
        <dbReference type="Google" id="ProtNLM"/>
    </source>
</evidence>
<dbReference type="RefSeq" id="WP_150622821.1">
    <property type="nucleotide sequence ID" value="NZ_CABPSM010000015.1"/>
</dbReference>
<dbReference type="AlphaFoldDB" id="A0A5E4Y6R9"/>
<name>A0A5E4Y6R9_9BURK</name>
<gene>
    <name evidence="1" type="ORF">PHO31112_04305</name>
</gene>
<dbReference type="Proteomes" id="UP000343317">
    <property type="component" value="Unassembled WGS sequence"/>
</dbReference>
<sequence length="86" mass="9913">MARKRTVSLDIIEKAKIGLTRLPQKSVPEKSIDAALEEIKPQIQSLLKKGYSRADVCEHLLQLGIQTKEYQLKALLSRKRFHTKER</sequence>
<keyword evidence="2" id="KW-1185">Reference proteome</keyword>
<accession>A0A5E4Y6R9</accession>
<organism evidence="1 2">
    <name type="scientific">Pandoraea horticolens</name>
    <dbReference type="NCBI Taxonomy" id="2508298"/>
    <lineage>
        <taxon>Bacteria</taxon>
        <taxon>Pseudomonadati</taxon>
        <taxon>Pseudomonadota</taxon>
        <taxon>Betaproteobacteria</taxon>
        <taxon>Burkholderiales</taxon>
        <taxon>Burkholderiaceae</taxon>
        <taxon>Pandoraea</taxon>
    </lineage>
</organism>
<reference evidence="1 2" key="1">
    <citation type="submission" date="2019-08" db="EMBL/GenBank/DDBJ databases">
        <authorList>
            <person name="Peeters C."/>
        </authorList>
    </citation>
    <scope>NUCLEOTIDE SEQUENCE [LARGE SCALE GENOMIC DNA]</scope>
    <source>
        <strain evidence="1 2">LMG 31112</strain>
    </source>
</reference>
<protein>
    <recommendedName>
        <fullName evidence="3">Mobilization protein MobC</fullName>
    </recommendedName>
</protein>